<evidence type="ECO:0000313" key="1">
    <source>
        <dbReference type="EMBL" id="KAJ7965083.1"/>
    </source>
</evidence>
<dbReference type="AlphaFoldDB" id="A0AAD7PRB4"/>
<dbReference type="Proteomes" id="UP001163823">
    <property type="component" value="Chromosome 6"/>
</dbReference>
<dbReference type="PANTHER" id="PTHR33321">
    <property type="match status" value="1"/>
</dbReference>
<feature type="non-terminal residue" evidence="1">
    <location>
        <position position="1"/>
    </location>
</feature>
<reference evidence="1" key="1">
    <citation type="journal article" date="2023" name="Science">
        <title>Elucidation of the pathway for biosynthesis of saponin adjuvants from the soapbark tree.</title>
        <authorList>
            <person name="Reed J."/>
            <person name="Orme A."/>
            <person name="El-Demerdash A."/>
            <person name="Owen C."/>
            <person name="Martin L.B.B."/>
            <person name="Misra R.C."/>
            <person name="Kikuchi S."/>
            <person name="Rejzek M."/>
            <person name="Martin A.C."/>
            <person name="Harkess A."/>
            <person name="Leebens-Mack J."/>
            <person name="Louveau T."/>
            <person name="Stephenson M.J."/>
            <person name="Osbourn A."/>
        </authorList>
    </citation>
    <scope>NUCLEOTIDE SEQUENCE</scope>
    <source>
        <strain evidence="1">S10</strain>
    </source>
</reference>
<accession>A0AAD7PRB4</accession>
<dbReference type="EMBL" id="JARAOO010000006">
    <property type="protein sequence ID" value="KAJ7965083.1"/>
    <property type="molecule type" value="Genomic_DNA"/>
</dbReference>
<keyword evidence="2" id="KW-1185">Reference proteome</keyword>
<dbReference type="InterPro" id="IPR007541">
    <property type="entry name" value="Uncharacterised_BSP"/>
</dbReference>
<dbReference type="PANTHER" id="PTHR33321:SF3">
    <property type="entry name" value="OS05G0582000 PROTEIN"/>
    <property type="match status" value="1"/>
</dbReference>
<name>A0AAD7PRB4_QUISA</name>
<dbReference type="KEGG" id="qsa:O6P43_014793"/>
<sequence length="325" mass="36565">ITHPLQYCNLFLMHSHMKEDQHSFFQPLISSSSSSSSSTATAATTTSYSIDSNYEKNTTDQDIKISTSNYGIIIRLLSVVSIAIISLWANYEASKGFEITLINDNKESLAGRRFNLFYISNDKATRIALNTSAFVENLLYPTDDHLQPKKHINKVTLRLAATWDLTPLVTAGGSIKDHHYVINISPSILEDVNFHDAIVFKVQRAMAKIWLWDGESNAPPSLIDGMVEYVCELAGFGNVKFSGSHVELPECEHVWWKDKNPKVVARFLHYCEGEKKGFIQRLNYALKDTWHDRIVDDVMGIPAQQLCGSYNSSSASQVSNLLYSF</sequence>
<gene>
    <name evidence="1" type="ORF">O6P43_014793</name>
</gene>
<comment type="caution">
    <text evidence="1">The sequence shown here is derived from an EMBL/GenBank/DDBJ whole genome shotgun (WGS) entry which is preliminary data.</text>
</comment>
<evidence type="ECO:0000313" key="2">
    <source>
        <dbReference type="Proteomes" id="UP001163823"/>
    </source>
</evidence>
<proteinExistence type="predicted"/>
<dbReference type="Pfam" id="PF04450">
    <property type="entry name" value="BSP"/>
    <property type="match status" value="1"/>
</dbReference>
<organism evidence="1 2">
    <name type="scientific">Quillaja saponaria</name>
    <name type="common">Soap bark tree</name>
    <dbReference type="NCBI Taxonomy" id="32244"/>
    <lineage>
        <taxon>Eukaryota</taxon>
        <taxon>Viridiplantae</taxon>
        <taxon>Streptophyta</taxon>
        <taxon>Embryophyta</taxon>
        <taxon>Tracheophyta</taxon>
        <taxon>Spermatophyta</taxon>
        <taxon>Magnoliopsida</taxon>
        <taxon>eudicotyledons</taxon>
        <taxon>Gunneridae</taxon>
        <taxon>Pentapetalae</taxon>
        <taxon>rosids</taxon>
        <taxon>fabids</taxon>
        <taxon>Fabales</taxon>
        <taxon>Quillajaceae</taxon>
        <taxon>Quillaja</taxon>
    </lineage>
</organism>
<protein>
    <submittedName>
        <fullName evidence="1">Basic secretory protein</fullName>
    </submittedName>
</protein>